<dbReference type="Proteomes" id="UP000002318">
    <property type="component" value="Chromosome"/>
</dbReference>
<protein>
    <recommendedName>
        <fullName evidence="7">DNA-directed RNA polymerase subunit delta</fullName>
    </recommendedName>
</protein>
<dbReference type="SUPFAM" id="SSF101852">
    <property type="entry name" value="Bacterial fluorinating enzyme, C-terminal domain"/>
    <property type="match status" value="1"/>
</dbReference>
<evidence type="ECO:0000256" key="2">
    <source>
        <dbReference type="ARBA" id="ARBA00024035"/>
    </source>
</evidence>
<dbReference type="HOGENOM" id="CLU_059734_0_0_12"/>
<feature type="domain" description="S-adenosyl-l-methionine hydroxide adenosyltransferase N-terminal" evidence="3">
    <location>
        <begin position="8"/>
        <end position="156"/>
    </location>
</feature>
<dbReference type="InterPro" id="IPR046469">
    <property type="entry name" value="SAM_HAT_N"/>
</dbReference>
<keyword evidence="6" id="KW-1185">Reference proteome</keyword>
<dbReference type="Pfam" id="PF01887">
    <property type="entry name" value="SAM_HAT_N"/>
    <property type="match status" value="1"/>
</dbReference>
<dbReference type="OrthoDB" id="9792195at2"/>
<dbReference type="PANTHER" id="PTHR35092:SF1">
    <property type="entry name" value="CHLORINASE MJ1651"/>
    <property type="match status" value="1"/>
</dbReference>
<dbReference type="KEGG" id="ssm:Spirs_3588"/>
<dbReference type="PIRSF" id="PIRSF006779">
    <property type="entry name" value="UCP006779"/>
    <property type="match status" value="1"/>
</dbReference>
<gene>
    <name evidence="5" type="ordered locus">Spirs_3588</name>
</gene>
<dbReference type="STRING" id="573413.Spirs_3588"/>
<organism evidence="5 6">
    <name type="scientific">Sediminispirochaeta smaragdinae (strain DSM 11293 / JCM 15392 / SEBR 4228)</name>
    <name type="common">Spirochaeta smaragdinae</name>
    <dbReference type="NCBI Taxonomy" id="573413"/>
    <lineage>
        <taxon>Bacteria</taxon>
        <taxon>Pseudomonadati</taxon>
        <taxon>Spirochaetota</taxon>
        <taxon>Spirochaetia</taxon>
        <taxon>Spirochaetales</taxon>
        <taxon>Spirochaetaceae</taxon>
        <taxon>Sediminispirochaeta</taxon>
    </lineage>
</organism>
<feature type="domain" description="S-adenosyl-l-methionine hydroxide adenosyltransferase C-terminal" evidence="4">
    <location>
        <begin position="182"/>
        <end position="274"/>
    </location>
</feature>
<dbReference type="SUPFAM" id="SSF102522">
    <property type="entry name" value="Bacterial fluorinating enzyme, N-terminal domain"/>
    <property type="match status" value="1"/>
</dbReference>
<reference evidence="5 6" key="1">
    <citation type="journal article" date="2010" name="Stand. Genomic Sci.">
        <title>Complete genome sequence of Spirochaeta smaragdinae type strain (SEBR 4228).</title>
        <authorList>
            <person name="Mavromatis K."/>
            <person name="Yasawong M."/>
            <person name="Chertkov O."/>
            <person name="Lapidus A."/>
            <person name="Lucas S."/>
            <person name="Nolan M."/>
            <person name="Del Rio T.G."/>
            <person name="Tice H."/>
            <person name="Cheng J.F."/>
            <person name="Pitluck S."/>
            <person name="Liolios K."/>
            <person name="Ivanova N."/>
            <person name="Tapia R."/>
            <person name="Han C."/>
            <person name="Bruce D."/>
            <person name="Goodwin L."/>
            <person name="Pati A."/>
            <person name="Chen A."/>
            <person name="Palaniappan K."/>
            <person name="Land M."/>
            <person name="Hauser L."/>
            <person name="Chang Y.J."/>
            <person name="Jeffries C.D."/>
            <person name="Detter J.C."/>
            <person name="Rohde M."/>
            <person name="Brambilla E."/>
            <person name="Spring S."/>
            <person name="Goker M."/>
            <person name="Sikorski J."/>
            <person name="Woyke T."/>
            <person name="Bristow J."/>
            <person name="Eisen J.A."/>
            <person name="Markowitz V."/>
            <person name="Hugenholtz P."/>
            <person name="Klenk H.P."/>
            <person name="Kyrpides N.C."/>
        </authorList>
    </citation>
    <scope>NUCLEOTIDE SEQUENCE [LARGE SCALE GENOMIC DNA]</scope>
    <source>
        <strain evidence="6">DSM 11293 / JCM 15392 / SEBR 4228</strain>
    </source>
</reference>
<sequence length="281" mass="30889">MDRHKLLLFQTDFGRLEGTVAEMYGVALGVDQGLKIHEITHYIPQFNIWEASYRLMQALPWWPKETVAVSVVDPGVGSSRRSVVAKTSQDHYIVTPDNGSLTHIAKHVGLSALREIDERTNRAPGSGESHTFHGRDVYGYTGARLASGTITFDEVGPKLDPKSIVTLPVAEPETGKGSASGMIEILDIRYGNVWTNIPKKLFASAGFSSGCKALVTITRSGETLFQETLPYLDFFSAAEPGEDLIYNNELLFVSLSTNQGSFAEKHGIQSGPEWKIRFEIA</sequence>
<evidence type="ECO:0008006" key="7">
    <source>
        <dbReference type="Google" id="ProtNLM"/>
    </source>
</evidence>
<evidence type="ECO:0000313" key="5">
    <source>
        <dbReference type="EMBL" id="ADK82676.1"/>
    </source>
</evidence>
<dbReference type="eggNOG" id="COG1912">
    <property type="taxonomic scope" value="Bacteria"/>
</dbReference>
<dbReference type="InterPro" id="IPR023228">
    <property type="entry name" value="SAM_OH_AdoTrfase_N_sf"/>
</dbReference>
<dbReference type="Gene3D" id="2.40.30.90">
    <property type="entry name" value="Bacterial fluorinating enzyme like"/>
    <property type="match status" value="1"/>
</dbReference>
<comment type="similarity">
    <text evidence="2">Belongs to the SAM hydrolase / SAM-dependent halogenase family.</text>
</comment>
<dbReference type="PANTHER" id="PTHR35092">
    <property type="entry name" value="CHLORINASE MJ1651"/>
    <property type="match status" value="1"/>
</dbReference>
<evidence type="ECO:0000259" key="3">
    <source>
        <dbReference type="Pfam" id="PF01887"/>
    </source>
</evidence>
<dbReference type="EMBL" id="CP002116">
    <property type="protein sequence ID" value="ADK82676.1"/>
    <property type="molecule type" value="Genomic_DNA"/>
</dbReference>
<dbReference type="InterPro" id="IPR046470">
    <property type="entry name" value="SAM_HAT_C"/>
</dbReference>
<accession>E1R7H1</accession>
<dbReference type="AlphaFoldDB" id="E1R7H1"/>
<evidence type="ECO:0000313" key="6">
    <source>
        <dbReference type="Proteomes" id="UP000002318"/>
    </source>
</evidence>
<evidence type="ECO:0000259" key="4">
    <source>
        <dbReference type="Pfam" id="PF20257"/>
    </source>
</evidence>
<keyword evidence="1" id="KW-0949">S-adenosyl-L-methionine</keyword>
<evidence type="ECO:0000256" key="1">
    <source>
        <dbReference type="ARBA" id="ARBA00022691"/>
    </source>
</evidence>
<name>E1R7H1_SEDSS</name>
<proteinExistence type="inferred from homology"/>
<dbReference type="Pfam" id="PF20257">
    <property type="entry name" value="SAM_HAT_C"/>
    <property type="match status" value="1"/>
</dbReference>
<dbReference type="InterPro" id="IPR023227">
    <property type="entry name" value="SAM_OH_AdoTrfase_C_sf"/>
</dbReference>
<dbReference type="RefSeq" id="WP_013256135.1">
    <property type="nucleotide sequence ID" value="NC_014364.1"/>
</dbReference>
<dbReference type="Gene3D" id="3.40.50.10790">
    <property type="entry name" value="S-adenosyl-l-methionine hydroxide adenosyltransferase, N-terminal"/>
    <property type="match status" value="1"/>
</dbReference>
<dbReference type="InterPro" id="IPR002747">
    <property type="entry name" value="SAM_OH_AdoTrfase"/>
</dbReference>